<sequence>MSRQDYSIIDYRPRWGSISGIFSRFPLKLKQVSGPILIIKILMYIFHLKI</sequence>
<accession>A0A914M688</accession>
<protein>
    <submittedName>
        <fullName evidence="2">Uncharacterized protein</fullName>
    </submittedName>
</protein>
<dbReference type="AlphaFoldDB" id="A0A914M688"/>
<evidence type="ECO:0000313" key="2">
    <source>
        <dbReference type="WBParaSite" id="Minc3s01217g21798"/>
    </source>
</evidence>
<keyword evidence="1" id="KW-1185">Reference proteome</keyword>
<proteinExistence type="predicted"/>
<dbReference type="WBParaSite" id="Minc3s01217g21798">
    <property type="protein sequence ID" value="Minc3s01217g21798"/>
    <property type="gene ID" value="Minc3s01217g21798"/>
</dbReference>
<evidence type="ECO:0000313" key="1">
    <source>
        <dbReference type="Proteomes" id="UP000887563"/>
    </source>
</evidence>
<dbReference type="Proteomes" id="UP000887563">
    <property type="component" value="Unplaced"/>
</dbReference>
<name>A0A914M688_MELIC</name>
<organism evidence="1 2">
    <name type="scientific">Meloidogyne incognita</name>
    <name type="common">Southern root-knot nematode worm</name>
    <name type="synonym">Oxyuris incognita</name>
    <dbReference type="NCBI Taxonomy" id="6306"/>
    <lineage>
        <taxon>Eukaryota</taxon>
        <taxon>Metazoa</taxon>
        <taxon>Ecdysozoa</taxon>
        <taxon>Nematoda</taxon>
        <taxon>Chromadorea</taxon>
        <taxon>Rhabditida</taxon>
        <taxon>Tylenchina</taxon>
        <taxon>Tylenchomorpha</taxon>
        <taxon>Tylenchoidea</taxon>
        <taxon>Meloidogynidae</taxon>
        <taxon>Meloidogyninae</taxon>
        <taxon>Meloidogyne</taxon>
        <taxon>Meloidogyne incognita group</taxon>
    </lineage>
</organism>
<reference evidence="2" key="1">
    <citation type="submission" date="2022-11" db="UniProtKB">
        <authorList>
            <consortium name="WormBaseParasite"/>
        </authorList>
    </citation>
    <scope>IDENTIFICATION</scope>
</reference>